<feature type="domain" description="Sec23/Sec24 trunk" evidence="3">
    <location>
        <begin position="228"/>
        <end position="345"/>
    </location>
</feature>
<dbReference type="PANTHER" id="PTHR11141:SF0">
    <property type="entry name" value="PROTEIN TRANSPORT PROTEIN SEC23"/>
    <property type="match status" value="1"/>
</dbReference>
<keyword evidence="5" id="KW-1185">Reference proteome</keyword>
<keyword evidence="1" id="KW-0862">Zinc</keyword>
<evidence type="ECO:0000256" key="1">
    <source>
        <dbReference type="RuleBase" id="RU365030"/>
    </source>
</evidence>
<evidence type="ECO:0000259" key="3">
    <source>
        <dbReference type="Pfam" id="PF04811"/>
    </source>
</evidence>
<feature type="compositionally biased region" description="Acidic residues" evidence="2">
    <location>
        <begin position="116"/>
        <end position="135"/>
    </location>
</feature>
<dbReference type="GO" id="GO:0005789">
    <property type="term" value="C:endoplasmic reticulum membrane"/>
    <property type="evidence" value="ECO:0007669"/>
    <property type="project" value="UniProtKB-SubCell"/>
</dbReference>
<proteinExistence type="inferred from homology"/>
<dbReference type="GO" id="GO:0090110">
    <property type="term" value="P:COPII-coated vesicle cargo loading"/>
    <property type="evidence" value="ECO:0007669"/>
    <property type="project" value="TreeGrafter"/>
</dbReference>
<feature type="region of interest" description="Disordered" evidence="2">
    <location>
        <begin position="113"/>
        <end position="139"/>
    </location>
</feature>
<dbReference type="GO" id="GO:0000139">
    <property type="term" value="C:Golgi membrane"/>
    <property type="evidence" value="ECO:0007669"/>
    <property type="project" value="UniProtKB-SubCell"/>
</dbReference>
<name>A0A0C9YNA2_9AGAM</name>
<keyword evidence="1" id="KW-0472">Membrane</keyword>
<dbReference type="GO" id="GO:0006886">
    <property type="term" value="P:intracellular protein transport"/>
    <property type="evidence" value="ECO:0007669"/>
    <property type="project" value="InterPro"/>
</dbReference>
<comment type="subcellular location">
    <subcellularLocation>
        <location evidence="1">Cytoplasm</location>
    </subcellularLocation>
    <subcellularLocation>
        <location evidence="1">Cytoplasmic vesicle</location>
        <location evidence="1">COPII-coated vesicle membrane</location>
        <topology evidence="1">Peripheral membrane protein</topology>
        <orientation evidence="1">Cytoplasmic side</orientation>
    </subcellularLocation>
    <subcellularLocation>
        <location evidence="1">Endoplasmic reticulum membrane</location>
        <topology evidence="1">Peripheral membrane protein</topology>
        <orientation evidence="1">Cytoplasmic side</orientation>
    </subcellularLocation>
    <subcellularLocation>
        <location evidence="1">Golgi apparatus membrane</location>
        <topology evidence="1">Peripheral membrane protein</topology>
        <orientation evidence="1">Cytoplasmic side</orientation>
    </subcellularLocation>
</comment>
<dbReference type="OrthoDB" id="2608786at2759"/>
<comment type="similarity">
    <text evidence="1">Belongs to the SEC23/SEC24 family. SEC23 subfamily.</text>
</comment>
<dbReference type="GO" id="GO:0070971">
    <property type="term" value="C:endoplasmic reticulum exit site"/>
    <property type="evidence" value="ECO:0007669"/>
    <property type="project" value="TreeGrafter"/>
</dbReference>
<dbReference type="STRING" id="765257.A0A0C9YNA2"/>
<dbReference type="AlphaFoldDB" id="A0A0C9YNA2"/>
<keyword evidence="1" id="KW-0653">Protein transport</keyword>
<organism evidence="4 5">
    <name type="scientific">Pisolithus microcarpus 441</name>
    <dbReference type="NCBI Taxonomy" id="765257"/>
    <lineage>
        <taxon>Eukaryota</taxon>
        <taxon>Fungi</taxon>
        <taxon>Dikarya</taxon>
        <taxon>Basidiomycota</taxon>
        <taxon>Agaricomycotina</taxon>
        <taxon>Agaricomycetes</taxon>
        <taxon>Agaricomycetidae</taxon>
        <taxon>Boletales</taxon>
        <taxon>Sclerodermatineae</taxon>
        <taxon>Pisolithaceae</taxon>
        <taxon>Pisolithus</taxon>
    </lineage>
</organism>
<keyword evidence="1" id="KW-0256">Endoplasmic reticulum</keyword>
<keyword evidence="1" id="KW-0968">Cytoplasmic vesicle</keyword>
<dbReference type="Gene3D" id="3.40.50.410">
    <property type="entry name" value="von Willebrand factor, type A domain"/>
    <property type="match status" value="1"/>
</dbReference>
<dbReference type="EMBL" id="KN834160">
    <property type="protein sequence ID" value="KIK11767.1"/>
    <property type="molecule type" value="Genomic_DNA"/>
</dbReference>
<dbReference type="PANTHER" id="PTHR11141">
    <property type="entry name" value="PROTEIN TRANSPORT PROTEIN SEC23"/>
    <property type="match status" value="1"/>
</dbReference>
<dbReference type="SUPFAM" id="SSF53300">
    <property type="entry name" value="vWA-like"/>
    <property type="match status" value="1"/>
</dbReference>
<dbReference type="Pfam" id="PF04811">
    <property type="entry name" value="Sec23_trunk"/>
    <property type="match status" value="1"/>
</dbReference>
<evidence type="ECO:0000256" key="2">
    <source>
        <dbReference type="SAM" id="MobiDB-lite"/>
    </source>
</evidence>
<keyword evidence="1" id="KW-0333">Golgi apparatus</keyword>
<gene>
    <name evidence="4" type="ORF">PISMIDRAFT_19246</name>
</gene>
<dbReference type="InterPro" id="IPR036465">
    <property type="entry name" value="vWFA_dom_sf"/>
</dbReference>
<dbReference type="GO" id="GO:0030127">
    <property type="term" value="C:COPII vesicle coat"/>
    <property type="evidence" value="ECO:0007669"/>
    <property type="project" value="InterPro"/>
</dbReference>
<keyword evidence="1" id="KW-0963">Cytoplasm</keyword>
<keyword evidence="1" id="KW-0931">ER-Golgi transport</keyword>
<dbReference type="InterPro" id="IPR037364">
    <property type="entry name" value="Sec23"/>
</dbReference>
<evidence type="ECO:0000313" key="4">
    <source>
        <dbReference type="EMBL" id="KIK11767.1"/>
    </source>
</evidence>
<keyword evidence="1" id="KW-0479">Metal-binding</keyword>
<comment type="function">
    <text evidence="1">Component of the coat protein complex II (COPII) which promotes the formation of transport vesicles from the endoplasmic reticulum (ER). The coat has two main functions, the physical deformation of the endoplasmic reticulum membrane into vesicles and the selection of cargo molecules.</text>
</comment>
<evidence type="ECO:0000313" key="5">
    <source>
        <dbReference type="Proteomes" id="UP000054018"/>
    </source>
</evidence>
<reference evidence="4 5" key="1">
    <citation type="submission" date="2014-04" db="EMBL/GenBank/DDBJ databases">
        <authorList>
            <consortium name="DOE Joint Genome Institute"/>
            <person name="Kuo A."/>
            <person name="Kohler A."/>
            <person name="Costa M.D."/>
            <person name="Nagy L.G."/>
            <person name="Floudas D."/>
            <person name="Copeland A."/>
            <person name="Barry K.W."/>
            <person name="Cichocki N."/>
            <person name="Veneault-Fourrey C."/>
            <person name="LaButti K."/>
            <person name="Lindquist E.A."/>
            <person name="Lipzen A."/>
            <person name="Lundell T."/>
            <person name="Morin E."/>
            <person name="Murat C."/>
            <person name="Sun H."/>
            <person name="Tunlid A."/>
            <person name="Henrissat B."/>
            <person name="Grigoriev I.V."/>
            <person name="Hibbett D.S."/>
            <person name="Martin F."/>
            <person name="Nordberg H.P."/>
            <person name="Cantor M.N."/>
            <person name="Hua S.X."/>
        </authorList>
    </citation>
    <scope>NUCLEOTIDE SEQUENCE [LARGE SCALE GENOMIC DNA]</scope>
    <source>
        <strain evidence="4 5">441</strain>
    </source>
</reference>
<keyword evidence="1" id="KW-0813">Transport</keyword>
<sequence length="356" mass="39468">MSSGLDMPQLSTTACASSYSHPSPSVVPETPDANISYSQQILPVLPSSSVPWIVPSNTSTSLIQGAPAVIGLFRAHKSLTTLPPYTSPFPYHNYALNFTVRSPVPTQNVLVRTEVSTEDGGEGERVGEEEEEDEERAERDEAKLVLEVARAQHKVCRAEQQLSIARIEETDALGNLYWFRAEDAERKLNHAEFDLGHVHHSIRKNGVSLHNLPSTRKRRRMSDNGLTNEEDRKVLRKAIPVSFGHIPPYALVRLITFGTMTQVHELGYTECSKSYVFRGGKEYASKQIQDMLGLSSPARAACRPGQPMPQQALGAAQFLLPMQQVEFQLTGILKSLQHDPWPVANDKCPFDAPESL</sequence>
<dbReference type="GO" id="GO:0046872">
    <property type="term" value="F:metal ion binding"/>
    <property type="evidence" value="ECO:0007669"/>
    <property type="project" value="UniProtKB-KW"/>
</dbReference>
<dbReference type="InterPro" id="IPR006896">
    <property type="entry name" value="Sec23/24_trunk_dom"/>
</dbReference>
<accession>A0A0C9YNA2</accession>
<dbReference type="HOGENOM" id="CLU_082480_0_0_1"/>
<dbReference type="GO" id="GO:0005096">
    <property type="term" value="F:GTPase activator activity"/>
    <property type="evidence" value="ECO:0007669"/>
    <property type="project" value="TreeGrafter"/>
</dbReference>
<protein>
    <recommendedName>
        <fullName evidence="1">Protein transport protein SEC23</fullName>
    </recommendedName>
</protein>
<reference evidence="5" key="2">
    <citation type="submission" date="2015-01" db="EMBL/GenBank/DDBJ databases">
        <title>Evolutionary Origins and Diversification of the Mycorrhizal Mutualists.</title>
        <authorList>
            <consortium name="DOE Joint Genome Institute"/>
            <consortium name="Mycorrhizal Genomics Consortium"/>
            <person name="Kohler A."/>
            <person name="Kuo A."/>
            <person name="Nagy L.G."/>
            <person name="Floudas D."/>
            <person name="Copeland A."/>
            <person name="Barry K.W."/>
            <person name="Cichocki N."/>
            <person name="Veneault-Fourrey C."/>
            <person name="LaButti K."/>
            <person name="Lindquist E.A."/>
            <person name="Lipzen A."/>
            <person name="Lundell T."/>
            <person name="Morin E."/>
            <person name="Murat C."/>
            <person name="Riley R."/>
            <person name="Ohm R."/>
            <person name="Sun H."/>
            <person name="Tunlid A."/>
            <person name="Henrissat B."/>
            <person name="Grigoriev I.V."/>
            <person name="Hibbett D.S."/>
            <person name="Martin F."/>
        </authorList>
    </citation>
    <scope>NUCLEOTIDE SEQUENCE [LARGE SCALE GENOMIC DNA]</scope>
    <source>
        <strain evidence="5">441</strain>
    </source>
</reference>
<dbReference type="Proteomes" id="UP000054018">
    <property type="component" value="Unassembled WGS sequence"/>
</dbReference>